<evidence type="ECO:0000256" key="4">
    <source>
        <dbReference type="ARBA" id="ARBA00023163"/>
    </source>
</evidence>
<protein>
    <submittedName>
        <fullName evidence="6">LacI family DNA-binding transcriptional regulator</fullName>
    </submittedName>
</protein>
<dbReference type="InterPro" id="IPR028082">
    <property type="entry name" value="Peripla_BP_I"/>
</dbReference>
<keyword evidence="1" id="KW-0678">Repressor</keyword>
<dbReference type="Proteomes" id="UP000664096">
    <property type="component" value="Unassembled WGS sequence"/>
</dbReference>
<dbReference type="CDD" id="cd01392">
    <property type="entry name" value="HTH_LacI"/>
    <property type="match status" value="1"/>
</dbReference>
<dbReference type="PROSITE" id="PS50932">
    <property type="entry name" value="HTH_LACI_2"/>
    <property type="match status" value="1"/>
</dbReference>
<feature type="domain" description="HTH lacI-type" evidence="5">
    <location>
        <begin position="6"/>
        <end position="60"/>
    </location>
</feature>
<accession>A0A939EHM3</accession>
<dbReference type="Pfam" id="PF00356">
    <property type="entry name" value="LacI"/>
    <property type="match status" value="1"/>
</dbReference>
<dbReference type="Gene3D" id="1.10.260.40">
    <property type="entry name" value="lambda repressor-like DNA-binding domains"/>
    <property type="match status" value="1"/>
</dbReference>
<evidence type="ECO:0000313" key="7">
    <source>
        <dbReference type="Proteomes" id="UP000664096"/>
    </source>
</evidence>
<dbReference type="SMART" id="SM00354">
    <property type="entry name" value="HTH_LACI"/>
    <property type="match status" value="1"/>
</dbReference>
<dbReference type="CDD" id="cd06284">
    <property type="entry name" value="PBP1_LacI-like"/>
    <property type="match status" value="1"/>
</dbReference>
<dbReference type="PANTHER" id="PTHR30146:SF148">
    <property type="entry name" value="HTH-TYPE TRANSCRIPTIONAL REPRESSOR PURR-RELATED"/>
    <property type="match status" value="1"/>
</dbReference>
<dbReference type="SUPFAM" id="SSF53822">
    <property type="entry name" value="Periplasmic binding protein-like I"/>
    <property type="match status" value="1"/>
</dbReference>
<dbReference type="RefSeq" id="WP_207142482.1">
    <property type="nucleotide sequence ID" value="NZ_JAEKJZ010000005.1"/>
</dbReference>
<dbReference type="Pfam" id="PF13377">
    <property type="entry name" value="Peripla_BP_3"/>
    <property type="match status" value="1"/>
</dbReference>
<reference evidence="6" key="1">
    <citation type="submission" date="2020-12" db="EMBL/GenBank/DDBJ databases">
        <title>Oil enriched cultivation method for isolating marine PHA-producing bacteria.</title>
        <authorList>
            <person name="Zheng W."/>
            <person name="Yu S."/>
            <person name="Huang Y."/>
        </authorList>
    </citation>
    <scope>NUCLEOTIDE SEQUENCE</scope>
    <source>
        <strain evidence="6">SY-2-12</strain>
    </source>
</reference>
<evidence type="ECO:0000256" key="1">
    <source>
        <dbReference type="ARBA" id="ARBA00022491"/>
    </source>
</evidence>
<name>A0A939EHM3_9HYPH</name>
<evidence type="ECO:0000313" key="6">
    <source>
        <dbReference type="EMBL" id="MBN9672622.1"/>
    </source>
</evidence>
<dbReference type="PANTHER" id="PTHR30146">
    <property type="entry name" value="LACI-RELATED TRANSCRIPTIONAL REPRESSOR"/>
    <property type="match status" value="1"/>
</dbReference>
<evidence type="ECO:0000259" key="5">
    <source>
        <dbReference type="PROSITE" id="PS50932"/>
    </source>
</evidence>
<keyword evidence="4" id="KW-0804">Transcription</keyword>
<dbReference type="InterPro" id="IPR000843">
    <property type="entry name" value="HTH_LacI"/>
</dbReference>
<evidence type="ECO:0000256" key="2">
    <source>
        <dbReference type="ARBA" id="ARBA00023015"/>
    </source>
</evidence>
<dbReference type="GO" id="GO:0003700">
    <property type="term" value="F:DNA-binding transcription factor activity"/>
    <property type="evidence" value="ECO:0007669"/>
    <property type="project" value="TreeGrafter"/>
</dbReference>
<dbReference type="GO" id="GO:0000976">
    <property type="term" value="F:transcription cis-regulatory region binding"/>
    <property type="evidence" value="ECO:0007669"/>
    <property type="project" value="TreeGrafter"/>
</dbReference>
<dbReference type="AlphaFoldDB" id="A0A939EHM3"/>
<proteinExistence type="predicted"/>
<dbReference type="PROSITE" id="PS00356">
    <property type="entry name" value="HTH_LACI_1"/>
    <property type="match status" value="1"/>
</dbReference>
<keyword evidence="3 6" id="KW-0238">DNA-binding</keyword>
<gene>
    <name evidence="6" type="ORF">JF539_19870</name>
</gene>
<dbReference type="SUPFAM" id="SSF47413">
    <property type="entry name" value="lambda repressor-like DNA-binding domains"/>
    <property type="match status" value="1"/>
</dbReference>
<organism evidence="6 7">
    <name type="scientific">Roseibium aggregatum</name>
    <dbReference type="NCBI Taxonomy" id="187304"/>
    <lineage>
        <taxon>Bacteria</taxon>
        <taxon>Pseudomonadati</taxon>
        <taxon>Pseudomonadota</taxon>
        <taxon>Alphaproteobacteria</taxon>
        <taxon>Hyphomicrobiales</taxon>
        <taxon>Stappiaceae</taxon>
        <taxon>Roseibium</taxon>
    </lineage>
</organism>
<dbReference type="InterPro" id="IPR010982">
    <property type="entry name" value="Lambda_DNA-bd_dom_sf"/>
</dbReference>
<comment type="caution">
    <text evidence="6">The sequence shown here is derived from an EMBL/GenBank/DDBJ whole genome shotgun (WGS) entry which is preliminary data.</text>
</comment>
<dbReference type="Gene3D" id="3.40.50.2300">
    <property type="match status" value="2"/>
</dbReference>
<keyword evidence="2" id="KW-0805">Transcription regulation</keyword>
<dbReference type="EMBL" id="JAEKJZ010000005">
    <property type="protein sequence ID" value="MBN9672622.1"/>
    <property type="molecule type" value="Genomic_DNA"/>
</dbReference>
<dbReference type="InterPro" id="IPR046335">
    <property type="entry name" value="LacI/GalR-like_sensor"/>
</dbReference>
<evidence type="ECO:0000256" key="3">
    <source>
        <dbReference type="ARBA" id="ARBA00023125"/>
    </source>
</evidence>
<sequence>MALKNARIVDVARAAGVSTATVSRALSSPDLLTEETRKAVFAAIKATGYRVNKTARKLRTRQAGAVLVLVPNLGNPFFSQILAGISETLGERDTSVLIADTEDRATSGQHLVDYFLDAQIDGMICLDGALSQRELAQFEENGVSGKIVFACEWVQGSDFPSVRSDNIQGARLAVGHLYDLGHRKIAHVTGPQDNVLTHARREGMLAERARLGLPAREEWIIRGDFSLESGKAAAHKIVHMTDRPTAVFCASDQVAFGLISTLSAHGLRVPGDISVIGFDDIELSEYYVPALTTIRQDRRALGTKAAQLFHQRVGTGAVAGLGTDEEAPAPVIIGVDLVVRQSAAPVRVEL</sequence>